<sequence>MAKYLQKYTLYRENDEQIAMISASFTTQSASGYLCCCILSSDDDIDNEDFVSHDNGSDDTGDESVPQTNPNENIKFRWTKKDIPISNERFSPKVDDMEETMQAAS</sequence>
<proteinExistence type="predicted"/>
<comment type="caution">
    <text evidence="1">The sequence shown here is derived from an EMBL/GenBank/DDBJ whole genome shotgun (WGS) entry which is preliminary data.</text>
</comment>
<name>A0A6S7HN57_PARCT</name>
<reference evidence="1" key="1">
    <citation type="submission" date="2020-04" db="EMBL/GenBank/DDBJ databases">
        <authorList>
            <person name="Alioto T."/>
            <person name="Alioto T."/>
            <person name="Gomez Garrido J."/>
        </authorList>
    </citation>
    <scope>NUCLEOTIDE SEQUENCE</scope>
    <source>
        <strain evidence="1">A484AB</strain>
    </source>
</reference>
<protein>
    <submittedName>
        <fullName evidence="1">Uncharacterized protein</fullName>
    </submittedName>
</protein>
<organism evidence="1 2">
    <name type="scientific">Paramuricea clavata</name>
    <name type="common">Red gorgonian</name>
    <name type="synonym">Violescent sea-whip</name>
    <dbReference type="NCBI Taxonomy" id="317549"/>
    <lineage>
        <taxon>Eukaryota</taxon>
        <taxon>Metazoa</taxon>
        <taxon>Cnidaria</taxon>
        <taxon>Anthozoa</taxon>
        <taxon>Octocorallia</taxon>
        <taxon>Malacalcyonacea</taxon>
        <taxon>Plexauridae</taxon>
        <taxon>Paramuricea</taxon>
    </lineage>
</organism>
<evidence type="ECO:0000313" key="1">
    <source>
        <dbReference type="EMBL" id="CAB4006366.1"/>
    </source>
</evidence>
<dbReference type="AlphaFoldDB" id="A0A6S7HN57"/>
<dbReference type="Proteomes" id="UP001152795">
    <property type="component" value="Unassembled WGS sequence"/>
</dbReference>
<keyword evidence="2" id="KW-1185">Reference proteome</keyword>
<gene>
    <name evidence="1" type="ORF">PACLA_8A037572</name>
</gene>
<dbReference type="EMBL" id="CACRXK020005491">
    <property type="protein sequence ID" value="CAB4006366.1"/>
    <property type="molecule type" value="Genomic_DNA"/>
</dbReference>
<evidence type="ECO:0000313" key="2">
    <source>
        <dbReference type="Proteomes" id="UP001152795"/>
    </source>
</evidence>
<accession>A0A6S7HN57</accession>